<evidence type="ECO:0000313" key="1">
    <source>
        <dbReference type="EMBL" id="ROJ29251.1"/>
    </source>
</evidence>
<evidence type="ECO:0000313" key="2">
    <source>
        <dbReference type="Proteomes" id="UP000281406"/>
    </source>
</evidence>
<sequence length="104" mass="11583">MTFLVRDARLRAPVTFHTPQAPHAMFLSGEETGVTTADYELPASCLLFFVGYTRTDQLTTDFTRSSLTTDFHTIFTHHGPATTTFTHLFHGPSKSQRHSSPAVL</sequence>
<proteinExistence type="predicted"/>
<dbReference type="EMBL" id="RJVU01062584">
    <property type="protein sequence ID" value="ROJ29251.1"/>
    <property type="molecule type" value="Genomic_DNA"/>
</dbReference>
<dbReference type="Proteomes" id="UP000281406">
    <property type="component" value="Unassembled WGS sequence"/>
</dbReference>
<gene>
    <name evidence="1" type="ORF">DPX16_13695</name>
</gene>
<accession>A0A3N0XU07</accession>
<comment type="caution">
    <text evidence="1">The sequence shown here is derived from an EMBL/GenBank/DDBJ whole genome shotgun (WGS) entry which is preliminary data.</text>
</comment>
<protein>
    <submittedName>
        <fullName evidence="1">Uncharacterized protein</fullName>
    </submittedName>
</protein>
<organism evidence="1 2">
    <name type="scientific">Anabarilius grahami</name>
    <name type="common">Kanglang fish</name>
    <name type="synonym">Barilius grahami</name>
    <dbReference type="NCBI Taxonomy" id="495550"/>
    <lineage>
        <taxon>Eukaryota</taxon>
        <taxon>Metazoa</taxon>
        <taxon>Chordata</taxon>
        <taxon>Craniata</taxon>
        <taxon>Vertebrata</taxon>
        <taxon>Euteleostomi</taxon>
        <taxon>Actinopterygii</taxon>
        <taxon>Neopterygii</taxon>
        <taxon>Teleostei</taxon>
        <taxon>Ostariophysi</taxon>
        <taxon>Cypriniformes</taxon>
        <taxon>Xenocyprididae</taxon>
        <taxon>Xenocypridinae</taxon>
        <taxon>Xenocypridinae incertae sedis</taxon>
        <taxon>Anabarilius</taxon>
    </lineage>
</organism>
<keyword evidence="2" id="KW-1185">Reference proteome</keyword>
<reference evidence="1 2" key="1">
    <citation type="submission" date="2018-10" db="EMBL/GenBank/DDBJ databases">
        <title>Genome assembly for a Yunnan-Guizhou Plateau 3E fish, Anabarilius grahami (Regan), and its evolutionary and genetic applications.</title>
        <authorList>
            <person name="Jiang W."/>
        </authorList>
    </citation>
    <scope>NUCLEOTIDE SEQUENCE [LARGE SCALE GENOMIC DNA]</scope>
    <source>
        <strain evidence="1">AG-KIZ</strain>
        <tissue evidence="1">Muscle</tissue>
    </source>
</reference>
<dbReference type="AlphaFoldDB" id="A0A3N0XU07"/>
<name>A0A3N0XU07_ANAGA</name>